<dbReference type="PANTHER" id="PTHR22957">
    <property type="entry name" value="TBC1 DOMAIN FAMILY MEMBER GTPASE-ACTIVATING PROTEIN"/>
    <property type="match status" value="1"/>
</dbReference>
<gene>
    <name evidence="5" type="ORF">CcCBS67573_g04494</name>
</gene>
<dbReference type="GO" id="GO:0071889">
    <property type="term" value="F:14-3-3 protein binding"/>
    <property type="evidence" value="ECO:0007669"/>
    <property type="project" value="UniProtKB-ARBA"/>
</dbReference>
<dbReference type="PROSITE" id="PS50086">
    <property type="entry name" value="TBC_RABGAP"/>
    <property type="match status" value="1"/>
</dbReference>
<dbReference type="Proteomes" id="UP000320333">
    <property type="component" value="Unassembled WGS sequence"/>
</dbReference>
<sequence>MSNTISIKNPQAVRSNSSSETNGLSGSPGRPKSAESKMLGDVAELNSKAIRFKKFEALLECAVVDMEQLKKLSWMGVPEEIRHTVWKLLMGYLPSNSKSRDDILKKKRGEYLEYVHQQFFEGKSSLDQALVHQIHIDILRTNASIPLYQNTIIQESLERILYIWAIRHPASGYVQGINDLATPFFQVFLQSYVPLEDVERVDVLRISQDSLNEVESDTFWCLTRLLDGIQDNYTHAQPGIQRQIARLKELINRIDAQLYAHFQSEGVEFIQFAFRWMNCLLMRELPLKSTIRMWDSYQAEGIEGLSEFHLYVCAAFLVKWSAELKKMEFQDIIQFLQSCPTATWGDRDIELLLSEAFMWKSLFGSSPNHLKPS</sequence>
<dbReference type="AlphaFoldDB" id="A0A507FDF1"/>
<keyword evidence="1" id="KW-0343">GTPase activation</keyword>
<dbReference type="PANTHER" id="PTHR22957:SF26">
    <property type="entry name" value="LD44506P"/>
    <property type="match status" value="1"/>
</dbReference>
<dbReference type="SUPFAM" id="SSF47923">
    <property type="entry name" value="Ypt/Rab-GAP domain of gyp1p"/>
    <property type="match status" value="2"/>
</dbReference>
<dbReference type="EMBL" id="QEAP01000136">
    <property type="protein sequence ID" value="TPX74244.1"/>
    <property type="molecule type" value="Genomic_DNA"/>
</dbReference>
<evidence type="ECO:0000256" key="3">
    <source>
        <dbReference type="SAM" id="MobiDB-lite"/>
    </source>
</evidence>
<protein>
    <recommendedName>
        <fullName evidence="4">Rab-GAP TBC domain-containing protein</fullName>
    </recommendedName>
</protein>
<keyword evidence="6" id="KW-1185">Reference proteome</keyword>
<evidence type="ECO:0000256" key="1">
    <source>
        <dbReference type="ARBA" id="ARBA00022468"/>
    </source>
</evidence>
<organism evidence="5 6">
    <name type="scientific">Chytriomyces confervae</name>
    <dbReference type="NCBI Taxonomy" id="246404"/>
    <lineage>
        <taxon>Eukaryota</taxon>
        <taxon>Fungi</taxon>
        <taxon>Fungi incertae sedis</taxon>
        <taxon>Chytridiomycota</taxon>
        <taxon>Chytridiomycota incertae sedis</taxon>
        <taxon>Chytridiomycetes</taxon>
        <taxon>Chytridiales</taxon>
        <taxon>Chytriomycetaceae</taxon>
        <taxon>Chytriomyces</taxon>
    </lineage>
</organism>
<dbReference type="Gene3D" id="1.10.8.270">
    <property type="entry name" value="putative rabgap domain of human tbc1 domain family member 14 like domains"/>
    <property type="match status" value="1"/>
</dbReference>
<reference evidence="5 6" key="1">
    <citation type="journal article" date="2019" name="Sci. Rep.">
        <title>Comparative genomics of chytrid fungi reveal insights into the obligate biotrophic and pathogenic lifestyle of Synchytrium endobioticum.</title>
        <authorList>
            <person name="van de Vossenberg B.T.L.H."/>
            <person name="Warris S."/>
            <person name="Nguyen H.D.T."/>
            <person name="van Gent-Pelzer M.P.E."/>
            <person name="Joly D.L."/>
            <person name="van de Geest H.C."/>
            <person name="Bonants P.J.M."/>
            <person name="Smith D.S."/>
            <person name="Levesque C.A."/>
            <person name="van der Lee T.A.J."/>
        </authorList>
    </citation>
    <scope>NUCLEOTIDE SEQUENCE [LARGE SCALE GENOMIC DNA]</scope>
    <source>
        <strain evidence="5 6">CBS 675.73</strain>
    </source>
</reference>
<dbReference type="OrthoDB" id="26371at2759"/>
<dbReference type="FunFam" id="1.10.8.270:FF:000004">
    <property type="entry name" value="TBC1 domain family, member 22B"/>
    <property type="match status" value="1"/>
</dbReference>
<feature type="compositionally biased region" description="Polar residues" evidence="3">
    <location>
        <begin position="1"/>
        <end position="25"/>
    </location>
</feature>
<dbReference type="InterPro" id="IPR000195">
    <property type="entry name" value="Rab-GAP-TBC_dom"/>
</dbReference>
<evidence type="ECO:0000313" key="6">
    <source>
        <dbReference type="Proteomes" id="UP000320333"/>
    </source>
</evidence>
<dbReference type="FunFam" id="1.10.10.750:FF:000009">
    <property type="entry name" value="TBC1 domain family member 22A"/>
    <property type="match status" value="1"/>
</dbReference>
<dbReference type="Gene3D" id="1.10.472.80">
    <property type="entry name" value="Ypt/Rab-GAP domain of gyp1p, domain 3"/>
    <property type="match status" value="1"/>
</dbReference>
<comment type="caution">
    <text evidence="5">The sequence shown here is derived from an EMBL/GenBank/DDBJ whole genome shotgun (WGS) entry which is preliminary data.</text>
</comment>
<name>A0A507FDF1_9FUNG</name>
<dbReference type="FunFam" id="1.10.472.80:FF:000001">
    <property type="entry name" value="TBC1 domain family member 22B"/>
    <property type="match status" value="1"/>
</dbReference>
<dbReference type="GO" id="GO:0005096">
    <property type="term" value="F:GTPase activator activity"/>
    <property type="evidence" value="ECO:0007669"/>
    <property type="project" value="UniProtKB-KW"/>
</dbReference>
<dbReference type="GO" id="GO:0005794">
    <property type="term" value="C:Golgi apparatus"/>
    <property type="evidence" value="ECO:0007669"/>
    <property type="project" value="TreeGrafter"/>
</dbReference>
<proteinExistence type="predicted"/>
<evidence type="ECO:0000259" key="4">
    <source>
        <dbReference type="PROSITE" id="PS50086"/>
    </source>
</evidence>
<evidence type="ECO:0000313" key="5">
    <source>
        <dbReference type="EMBL" id="TPX74244.1"/>
    </source>
</evidence>
<feature type="region of interest" description="Disordered" evidence="3">
    <location>
        <begin position="1"/>
        <end position="37"/>
    </location>
</feature>
<dbReference type="SMART" id="SM00164">
    <property type="entry name" value="TBC"/>
    <property type="match status" value="1"/>
</dbReference>
<keyword evidence="2" id="KW-0597">Phosphoprotein</keyword>
<dbReference type="InterPro" id="IPR035969">
    <property type="entry name" value="Rab-GAP_TBC_sf"/>
</dbReference>
<dbReference type="Gene3D" id="1.10.10.750">
    <property type="entry name" value="Ypt/Rab-GAP domain of gyp1p, domain 1"/>
    <property type="match status" value="1"/>
</dbReference>
<evidence type="ECO:0000256" key="2">
    <source>
        <dbReference type="ARBA" id="ARBA00022553"/>
    </source>
</evidence>
<feature type="domain" description="Rab-GAP TBC" evidence="4">
    <location>
        <begin position="76"/>
        <end position="301"/>
    </location>
</feature>
<dbReference type="Pfam" id="PF00566">
    <property type="entry name" value="RabGAP-TBC"/>
    <property type="match status" value="1"/>
</dbReference>
<dbReference type="STRING" id="246404.A0A507FDF1"/>
<accession>A0A507FDF1</accession>